<organism evidence="2 3">
    <name type="scientific">Paenibacillus odorifer</name>
    <dbReference type="NCBI Taxonomy" id="189426"/>
    <lineage>
        <taxon>Bacteria</taxon>
        <taxon>Bacillati</taxon>
        <taxon>Bacillota</taxon>
        <taxon>Bacilli</taxon>
        <taxon>Bacillales</taxon>
        <taxon>Paenibacillaceae</taxon>
        <taxon>Paenibacillus</taxon>
    </lineage>
</organism>
<keyword evidence="1" id="KW-0812">Transmembrane</keyword>
<protein>
    <submittedName>
        <fullName evidence="2">Uncharacterized protein</fullName>
    </submittedName>
</protein>
<evidence type="ECO:0000256" key="1">
    <source>
        <dbReference type="SAM" id="Phobius"/>
    </source>
</evidence>
<proteinExistence type="predicted"/>
<evidence type="ECO:0000313" key="2">
    <source>
        <dbReference type="EMBL" id="OMD32097.1"/>
    </source>
</evidence>
<feature type="transmembrane region" description="Helical" evidence="1">
    <location>
        <begin position="6"/>
        <end position="22"/>
    </location>
</feature>
<dbReference type="EMBL" id="MKQP01000018">
    <property type="protein sequence ID" value="OMD32097.1"/>
    <property type="molecule type" value="Genomic_DNA"/>
</dbReference>
<accession>A0A1R0XAZ3</accession>
<keyword evidence="1" id="KW-1133">Transmembrane helix</keyword>
<gene>
    <name evidence="2" type="ORF">BJP51_16000</name>
</gene>
<name>A0A1R0XAZ3_9BACL</name>
<sequence>MFLGVIVFGVVVGIIIAVVIAIKQTATAEKVDCPTCGRTTLLPGGSAKCPKCKTLIVRTSSGELITK</sequence>
<comment type="caution">
    <text evidence="2">The sequence shown here is derived from an EMBL/GenBank/DDBJ whole genome shotgun (WGS) entry which is preliminary data.</text>
</comment>
<dbReference type="AlphaFoldDB" id="A0A1R0XAZ3"/>
<evidence type="ECO:0000313" key="3">
    <source>
        <dbReference type="Proteomes" id="UP000187465"/>
    </source>
</evidence>
<reference evidence="2 3" key="1">
    <citation type="submission" date="2016-10" db="EMBL/GenBank/DDBJ databases">
        <title>Paenibacillus species isolates.</title>
        <authorList>
            <person name="Beno S.M."/>
        </authorList>
    </citation>
    <scope>NUCLEOTIDE SEQUENCE [LARGE SCALE GENOMIC DNA]</scope>
    <source>
        <strain evidence="2 3">FSL H7-0604</strain>
    </source>
</reference>
<dbReference type="Proteomes" id="UP000187465">
    <property type="component" value="Unassembled WGS sequence"/>
</dbReference>
<keyword evidence="1" id="KW-0472">Membrane</keyword>